<dbReference type="AlphaFoldDB" id="A0A1B7MMX3"/>
<protein>
    <submittedName>
        <fullName evidence="1">Uncharacterized protein</fullName>
    </submittedName>
</protein>
<evidence type="ECO:0000313" key="2">
    <source>
        <dbReference type="Proteomes" id="UP000092154"/>
    </source>
</evidence>
<sequence>MISRSSRLNECLVKEYFPSISMIYHDVLEVEFIEITEDAKDAGHPDERHLTCWRRFRLSHLSLLRLDVQHFAV</sequence>
<accession>A0A1B7MMX3</accession>
<name>A0A1B7MMX3_9AGAM</name>
<gene>
    <name evidence="1" type="ORF">K503DRAFT_479744</name>
</gene>
<organism evidence="1 2">
    <name type="scientific">Rhizopogon vinicolor AM-OR11-026</name>
    <dbReference type="NCBI Taxonomy" id="1314800"/>
    <lineage>
        <taxon>Eukaryota</taxon>
        <taxon>Fungi</taxon>
        <taxon>Dikarya</taxon>
        <taxon>Basidiomycota</taxon>
        <taxon>Agaricomycotina</taxon>
        <taxon>Agaricomycetes</taxon>
        <taxon>Agaricomycetidae</taxon>
        <taxon>Boletales</taxon>
        <taxon>Suillineae</taxon>
        <taxon>Rhizopogonaceae</taxon>
        <taxon>Rhizopogon</taxon>
    </lineage>
</organism>
<evidence type="ECO:0000313" key="1">
    <source>
        <dbReference type="EMBL" id="OAX33968.1"/>
    </source>
</evidence>
<dbReference type="InParanoid" id="A0A1B7MMX3"/>
<keyword evidence="2" id="KW-1185">Reference proteome</keyword>
<reference evidence="1 2" key="1">
    <citation type="submission" date="2016-06" db="EMBL/GenBank/DDBJ databases">
        <title>Comparative genomics of the ectomycorrhizal sister species Rhizopogon vinicolor and Rhizopogon vesiculosus (Basidiomycota: Boletales) reveals a divergence of the mating type B locus.</title>
        <authorList>
            <consortium name="DOE Joint Genome Institute"/>
            <person name="Mujic A.B."/>
            <person name="Kuo A."/>
            <person name="Tritt A."/>
            <person name="Lipzen A."/>
            <person name="Chen C."/>
            <person name="Johnson J."/>
            <person name="Sharma A."/>
            <person name="Barry K."/>
            <person name="Grigoriev I.V."/>
            <person name="Spatafora J.W."/>
        </authorList>
    </citation>
    <scope>NUCLEOTIDE SEQUENCE [LARGE SCALE GENOMIC DNA]</scope>
    <source>
        <strain evidence="1 2">AM-OR11-026</strain>
    </source>
</reference>
<dbReference type="Proteomes" id="UP000092154">
    <property type="component" value="Unassembled WGS sequence"/>
</dbReference>
<proteinExistence type="predicted"/>
<dbReference type="EMBL" id="KV448678">
    <property type="protein sequence ID" value="OAX33968.1"/>
    <property type="molecule type" value="Genomic_DNA"/>
</dbReference>
<dbReference type="OrthoDB" id="10548768at2759"/>